<dbReference type="Pfam" id="PF14192">
    <property type="entry name" value="DUF4314"/>
    <property type="match status" value="1"/>
</dbReference>
<evidence type="ECO:0000259" key="1">
    <source>
        <dbReference type="Pfam" id="PF14192"/>
    </source>
</evidence>
<dbReference type="InterPro" id="IPR025463">
    <property type="entry name" value="DUF4314"/>
</dbReference>
<reference evidence="2" key="1">
    <citation type="submission" date="2019-08" db="EMBL/GenBank/DDBJ databases">
        <authorList>
            <person name="Kucharzyk K."/>
            <person name="Murdoch R.W."/>
            <person name="Higgins S."/>
            <person name="Loffler F."/>
        </authorList>
    </citation>
    <scope>NUCLEOTIDE SEQUENCE</scope>
</reference>
<sequence length="81" mass="8554">MDYECDSTLAELKKRYPAGALVELVSIDDKDSPPMGTKGEVLHVDALGTVHVLWETGSTLGIIPSVDEIRLVSEAQGGGNG</sequence>
<gene>
    <name evidence="2" type="ORF">SDC9_139689</name>
</gene>
<comment type="caution">
    <text evidence="2">The sequence shown here is derived from an EMBL/GenBank/DDBJ whole genome shotgun (WGS) entry which is preliminary data.</text>
</comment>
<proteinExistence type="predicted"/>
<dbReference type="EMBL" id="VSSQ01039483">
    <property type="protein sequence ID" value="MPM92554.1"/>
    <property type="molecule type" value="Genomic_DNA"/>
</dbReference>
<feature type="domain" description="DUF4314" evidence="1">
    <location>
        <begin position="6"/>
        <end position="71"/>
    </location>
</feature>
<organism evidence="2">
    <name type="scientific">bioreactor metagenome</name>
    <dbReference type="NCBI Taxonomy" id="1076179"/>
    <lineage>
        <taxon>unclassified sequences</taxon>
        <taxon>metagenomes</taxon>
        <taxon>ecological metagenomes</taxon>
    </lineage>
</organism>
<name>A0A645DST6_9ZZZZ</name>
<protein>
    <recommendedName>
        <fullName evidence="1">DUF4314 domain-containing protein</fullName>
    </recommendedName>
</protein>
<dbReference type="AlphaFoldDB" id="A0A645DST6"/>
<evidence type="ECO:0000313" key="2">
    <source>
        <dbReference type="EMBL" id="MPM92554.1"/>
    </source>
</evidence>
<accession>A0A645DST6</accession>